<dbReference type="RefSeq" id="WP_187533360.1">
    <property type="nucleotide sequence ID" value="NZ_CBCSHU010000018.1"/>
</dbReference>
<dbReference type="EMBL" id="CP060715">
    <property type="protein sequence ID" value="QNN60228.1"/>
    <property type="molecule type" value="Genomic_DNA"/>
</dbReference>
<evidence type="ECO:0000313" key="2">
    <source>
        <dbReference type="EMBL" id="QNN60228.1"/>
    </source>
</evidence>
<evidence type="ECO:0000256" key="1">
    <source>
        <dbReference type="SAM" id="Coils"/>
    </source>
</evidence>
<name>A0A7G9RXA3_9FIRM</name>
<sequence length="106" mass="12590">MEEKVEKIVAAETQYQYTVEQLTQVYDDIISDYRAQGYQDSAELYRELEDYEKELNQKARNNALDEQAKLEEICELKKKEVAEIFEQKHKEALDVIVREVFEFGDC</sequence>
<evidence type="ECO:0000313" key="3">
    <source>
        <dbReference type="Proteomes" id="UP000515928"/>
    </source>
</evidence>
<keyword evidence="1" id="KW-0175">Coiled coil</keyword>
<keyword evidence="3" id="KW-1185">Reference proteome</keyword>
<dbReference type="KEGG" id="eio:H9L01_07595"/>
<dbReference type="Proteomes" id="UP000515928">
    <property type="component" value="Chromosome"/>
</dbReference>
<feature type="coiled-coil region" evidence="1">
    <location>
        <begin position="41"/>
        <end position="68"/>
    </location>
</feature>
<protein>
    <submittedName>
        <fullName evidence="2">Uncharacterized protein</fullName>
    </submittedName>
</protein>
<dbReference type="AlphaFoldDB" id="A0A7G9RXA3"/>
<accession>A0A7G9RXA3</accession>
<gene>
    <name evidence="2" type="ORF">H9L01_07595</name>
</gene>
<organism evidence="2 3">
    <name type="scientific">Erysipelothrix inopinata</name>
    <dbReference type="NCBI Taxonomy" id="225084"/>
    <lineage>
        <taxon>Bacteria</taxon>
        <taxon>Bacillati</taxon>
        <taxon>Bacillota</taxon>
        <taxon>Erysipelotrichia</taxon>
        <taxon>Erysipelotrichales</taxon>
        <taxon>Erysipelotrichaceae</taxon>
        <taxon>Erysipelothrix</taxon>
    </lineage>
</organism>
<proteinExistence type="predicted"/>
<reference evidence="2 3" key="1">
    <citation type="submission" date="2020-08" db="EMBL/GenBank/DDBJ databases">
        <title>Genome sequence of Erysipelothrix inopinata DSM 15511T.</title>
        <authorList>
            <person name="Hyun D.-W."/>
            <person name="Bae J.-W."/>
        </authorList>
    </citation>
    <scope>NUCLEOTIDE SEQUENCE [LARGE SCALE GENOMIC DNA]</scope>
    <source>
        <strain evidence="2 3">DSM 15511</strain>
    </source>
</reference>